<evidence type="ECO:0000313" key="3">
    <source>
        <dbReference type="Proteomes" id="UP001501126"/>
    </source>
</evidence>
<keyword evidence="1" id="KW-0732">Signal</keyword>
<dbReference type="EMBL" id="BAAAFH010000003">
    <property type="protein sequence ID" value="GAA0874075.1"/>
    <property type="molecule type" value="Genomic_DNA"/>
</dbReference>
<name>A0ABN1MM32_9FLAO</name>
<evidence type="ECO:0008006" key="4">
    <source>
        <dbReference type="Google" id="ProtNLM"/>
    </source>
</evidence>
<gene>
    <name evidence="2" type="ORF">GCM10009118_04830</name>
</gene>
<sequence length="712" mass="79133">MILSLNSSYSQIIDPTWKNLVPNYSFEVVTEDYPNNPNGGVGPSGDPDYYCYDDGGYEWIGTYWQEVYEWTHPLRKSVFCGWSRPPVGTANVLRNGAVWSTHARSGINRGNGTNGEFLVVPLWHGGLETGKIYFIETFRRGNGTSNVYFSNGQTRQCGNNKDVESPSGGVLLKSFSANSGDNWTRTKHYYSSFFDLDWMTLGVNGDPGDGTGGGDWDDIRIYEVQPNGCRDNWYFDNTVFNYPTEFFQAGNNIYVGKGMDPEDGINHIAGEVRILNGSHAILQAGNQVILGDGFTMEPGGSRLLVENQPCSDGLCPNTISFTDQLICDQPGKLIGDSNVDYWGTSVSWSPADHLDDPTSANPYFTTPAGAGVVDYTVTVNYTCDTGFEYTQSFPVTVQYSNSSDLTASISVTNTDEGTEHFTADFSISEGVTEITINQLGMPFYSETFYRGVDFSGTTFHWEMPDGWLTGSCQDSYFSVEAVNGCSDASQTIQLPWEKDYQGIIEFEHQWDPEHAPNCCVINMYDGFCFYTEFADSYELAVFGPSGSISPIHTSSGAITSNTMCIWNGEGLDPYYYDNFAYPQSYSLTLYNVCGQELYKHGYVVVTTGTKSANGNQGLPSKGEKYEREIQELTSGNERLLLFPNPNKGSFQVQLPAFETPGTLQVRDFTGRIIYEEMPETTEVTCELNAAAGTYFLHWQNDNKNEVIRFVIE</sequence>
<comment type="caution">
    <text evidence="2">The sequence shown here is derived from an EMBL/GenBank/DDBJ whole genome shotgun (WGS) entry which is preliminary data.</text>
</comment>
<dbReference type="InterPro" id="IPR026444">
    <property type="entry name" value="Secre_tail"/>
</dbReference>
<dbReference type="Proteomes" id="UP001501126">
    <property type="component" value="Unassembled WGS sequence"/>
</dbReference>
<evidence type="ECO:0000256" key="1">
    <source>
        <dbReference type="ARBA" id="ARBA00022729"/>
    </source>
</evidence>
<proteinExistence type="predicted"/>
<protein>
    <recommendedName>
        <fullName evidence="4">Secretion system C-terminal sorting domain-containing protein</fullName>
    </recommendedName>
</protein>
<evidence type="ECO:0000313" key="2">
    <source>
        <dbReference type="EMBL" id="GAA0874075.1"/>
    </source>
</evidence>
<dbReference type="NCBIfam" id="TIGR04183">
    <property type="entry name" value="Por_Secre_tail"/>
    <property type="match status" value="1"/>
</dbReference>
<reference evidence="2 3" key="1">
    <citation type="journal article" date="2019" name="Int. J. Syst. Evol. Microbiol.">
        <title>The Global Catalogue of Microorganisms (GCM) 10K type strain sequencing project: providing services to taxonomists for standard genome sequencing and annotation.</title>
        <authorList>
            <consortium name="The Broad Institute Genomics Platform"/>
            <consortium name="The Broad Institute Genome Sequencing Center for Infectious Disease"/>
            <person name="Wu L."/>
            <person name="Ma J."/>
        </authorList>
    </citation>
    <scope>NUCLEOTIDE SEQUENCE [LARGE SCALE GENOMIC DNA]</scope>
    <source>
        <strain evidence="2 3">JCM 16083</strain>
    </source>
</reference>
<organism evidence="2 3">
    <name type="scientific">Wandonia haliotis</name>
    <dbReference type="NCBI Taxonomy" id="574963"/>
    <lineage>
        <taxon>Bacteria</taxon>
        <taxon>Pseudomonadati</taxon>
        <taxon>Bacteroidota</taxon>
        <taxon>Flavobacteriia</taxon>
        <taxon>Flavobacteriales</taxon>
        <taxon>Crocinitomicaceae</taxon>
        <taxon>Wandonia</taxon>
    </lineage>
</organism>
<accession>A0ABN1MM32</accession>
<keyword evidence="3" id="KW-1185">Reference proteome</keyword>